<keyword evidence="5 7" id="KW-1133">Transmembrane helix</keyword>
<name>A0A1E4TII2_9ASCO</name>
<dbReference type="EMBL" id="KV453841">
    <property type="protein sequence ID" value="ODV91543.1"/>
    <property type="molecule type" value="Genomic_DNA"/>
</dbReference>
<gene>
    <name evidence="8" type="ORF">CANCADRAFT_109</name>
</gene>
<keyword evidence="3 8" id="KW-0808">Transferase</keyword>
<keyword evidence="6 7" id="KW-0472">Membrane</keyword>
<dbReference type="InterPro" id="IPR029044">
    <property type="entry name" value="Nucleotide-diphossugar_trans"/>
</dbReference>
<evidence type="ECO:0000256" key="6">
    <source>
        <dbReference type="ARBA" id="ARBA00023136"/>
    </source>
</evidence>
<dbReference type="GO" id="GO:0000030">
    <property type="term" value="F:mannosyltransferase activity"/>
    <property type="evidence" value="ECO:0007669"/>
    <property type="project" value="TreeGrafter"/>
</dbReference>
<evidence type="ECO:0000313" key="8">
    <source>
        <dbReference type="EMBL" id="ODV91543.1"/>
    </source>
</evidence>
<dbReference type="Proteomes" id="UP000095023">
    <property type="component" value="Unassembled WGS sequence"/>
</dbReference>
<dbReference type="SUPFAM" id="SSF53448">
    <property type="entry name" value="Nucleotide-diphospho-sugar transferases"/>
    <property type="match status" value="1"/>
</dbReference>
<evidence type="ECO:0000256" key="5">
    <source>
        <dbReference type="ARBA" id="ARBA00022989"/>
    </source>
</evidence>
<dbReference type="GO" id="GO:0051999">
    <property type="term" value="P:mannosyl-inositol phosphorylceramide biosynthetic process"/>
    <property type="evidence" value="ECO:0007669"/>
    <property type="project" value="TreeGrafter"/>
</dbReference>
<feature type="transmembrane region" description="Helical" evidence="7">
    <location>
        <begin position="268"/>
        <end position="290"/>
    </location>
</feature>
<evidence type="ECO:0000256" key="2">
    <source>
        <dbReference type="ARBA" id="ARBA00009003"/>
    </source>
</evidence>
<evidence type="ECO:0000256" key="3">
    <source>
        <dbReference type="ARBA" id="ARBA00022679"/>
    </source>
</evidence>
<evidence type="ECO:0000313" key="9">
    <source>
        <dbReference type="Proteomes" id="UP000095023"/>
    </source>
</evidence>
<organism evidence="8 9">
    <name type="scientific">Tortispora caseinolytica NRRL Y-17796</name>
    <dbReference type="NCBI Taxonomy" id="767744"/>
    <lineage>
        <taxon>Eukaryota</taxon>
        <taxon>Fungi</taxon>
        <taxon>Dikarya</taxon>
        <taxon>Ascomycota</taxon>
        <taxon>Saccharomycotina</taxon>
        <taxon>Trigonopsidomycetes</taxon>
        <taxon>Trigonopsidales</taxon>
        <taxon>Trigonopsidaceae</taxon>
        <taxon>Tortispora</taxon>
    </lineage>
</organism>
<comment type="similarity">
    <text evidence="2">Belongs to the glycosyltransferase 32 family.</text>
</comment>
<dbReference type="InterPro" id="IPR007577">
    <property type="entry name" value="GlycoTrfase_DXD_sugar-bd_CS"/>
</dbReference>
<dbReference type="AlphaFoldDB" id="A0A1E4TII2"/>
<accession>A0A1E4TII2</accession>
<evidence type="ECO:0000256" key="7">
    <source>
        <dbReference type="SAM" id="Phobius"/>
    </source>
</evidence>
<protein>
    <submittedName>
        <fullName evidence="8">Glycosyltransferase family 32 protein</fullName>
    </submittedName>
</protein>
<reference evidence="9" key="1">
    <citation type="submission" date="2016-02" db="EMBL/GenBank/DDBJ databases">
        <title>Comparative genomics of biotechnologically important yeasts.</title>
        <authorList>
            <consortium name="DOE Joint Genome Institute"/>
            <person name="Riley R."/>
            <person name="Haridas S."/>
            <person name="Wolfe K.H."/>
            <person name="Lopes M.R."/>
            <person name="Hittinger C.T."/>
            <person name="Goker M."/>
            <person name="Salamov A."/>
            <person name="Wisecaver J."/>
            <person name="Long T.M."/>
            <person name="Aerts A.L."/>
            <person name="Barry K."/>
            <person name="Choi C."/>
            <person name="Clum A."/>
            <person name="Coughlan A.Y."/>
            <person name="Deshpande S."/>
            <person name="Douglass A.P."/>
            <person name="Hanson S.J."/>
            <person name="Klenk H.-P."/>
            <person name="Labutti K."/>
            <person name="Lapidus A."/>
            <person name="Lindquist E."/>
            <person name="Lipzen A."/>
            <person name="Meier-Kolthoff J.P."/>
            <person name="Ohm R.A."/>
            <person name="Otillar R.P."/>
            <person name="Pangilinan J."/>
            <person name="Peng Y."/>
            <person name="Rokas A."/>
            <person name="Rosa C.A."/>
            <person name="Scheuner C."/>
            <person name="Sibirny A.A."/>
            <person name="Slot J.C."/>
            <person name="Stielow J.B."/>
            <person name="Sun H."/>
            <person name="Kurtzman C.P."/>
            <person name="Blackwell M."/>
            <person name="Jeffries T.W."/>
            <person name="Grigoriev I.V."/>
        </authorList>
    </citation>
    <scope>NUCLEOTIDE SEQUENCE [LARGE SCALE GENOMIC DNA]</scope>
    <source>
        <strain evidence="9">NRRL Y-17796</strain>
    </source>
</reference>
<keyword evidence="9" id="KW-1185">Reference proteome</keyword>
<dbReference type="Pfam" id="PF04488">
    <property type="entry name" value="Gly_transf_sug"/>
    <property type="match status" value="1"/>
</dbReference>
<evidence type="ECO:0000256" key="4">
    <source>
        <dbReference type="ARBA" id="ARBA00022692"/>
    </source>
</evidence>
<feature type="transmembrane region" description="Helical" evidence="7">
    <location>
        <begin position="193"/>
        <end position="213"/>
    </location>
</feature>
<dbReference type="Gene3D" id="3.90.550.20">
    <property type="match status" value="1"/>
</dbReference>
<keyword evidence="4 7" id="KW-0812">Transmembrane</keyword>
<comment type="subcellular location">
    <subcellularLocation>
        <location evidence="1">Membrane</location>
    </subcellularLocation>
</comment>
<dbReference type="OrthoDB" id="3647at2759"/>
<dbReference type="PANTHER" id="PTHR32385:SF20">
    <property type="entry name" value="MANNOSYL PHOSPHORYLINOSITOL CERAMIDE SYNTHASE CSH1-RELATED"/>
    <property type="match status" value="1"/>
</dbReference>
<sequence length="318" mass="38011">MRMRRDLVIFCFLLVSLVGFLFSQVFTLFTLLFDEGSGDYVLVKELENEDATMRVPKIIHQTYINESIPEEWKQAQASVLNQNQDYKYMFWTDESARVFIAEKYPWFLETFDSYPFPIMRADAIRYFILYYYGGVYMDLDIGCRRPLDPLLQFPALVRRTEPTGISNNIMLAEPHHPFFKKVIDSLKKYNRNWGMPYITVMYSTGPLFLSVMWKEYKRTMFSKPEYIPLRLLTSNEYSDASDSFFDYYVGSSWHREDAKTIMWMNDHWILVTIVGFLVGFSIIGVVYTMYRYCGRLADVRRRKHRHYRKTDDYELDKV</sequence>
<dbReference type="InterPro" id="IPR051706">
    <property type="entry name" value="Glycosyltransferase_domain"/>
</dbReference>
<dbReference type="GO" id="GO:0016020">
    <property type="term" value="C:membrane"/>
    <property type="evidence" value="ECO:0007669"/>
    <property type="project" value="UniProtKB-SubCell"/>
</dbReference>
<dbReference type="PANTHER" id="PTHR32385">
    <property type="entry name" value="MANNOSYL PHOSPHORYLINOSITOL CERAMIDE SYNTHASE"/>
    <property type="match status" value="1"/>
</dbReference>
<evidence type="ECO:0000256" key="1">
    <source>
        <dbReference type="ARBA" id="ARBA00004370"/>
    </source>
</evidence>
<proteinExistence type="inferred from homology"/>